<comment type="caution">
    <text evidence="1">The sequence shown here is derived from an EMBL/GenBank/DDBJ whole genome shotgun (WGS) entry which is preliminary data.</text>
</comment>
<evidence type="ECO:0000313" key="1">
    <source>
        <dbReference type="EMBL" id="KAL1399226.1"/>
    </source>
</evidence>
<name>A0ABD1DI06_CULPP</name>
<dbReference type="EMBL" id="JBEHCU010005617">
    <property type="protein sequence ID" value="KAL1399226.1"/>
    <property type="molecule type" value="Genomic_DNA"/>
</dbReference>
<sequence length="159" mass="17497">MFVLIRSTRSGGISTESVVFYDSDSNPTRDAQAQAQLKPEKESAAESCCVSTKLEDKSSGTMTPQPEIASRTIAFKESTPYTEHAREKLELLITHSAEASKKPQRIIWIKIRRLGRVDLLLDAVTCSPTTPIHLSGTSNTCSNDYTTQLVLVPQLQLSV</sequence>
<reference evidence="1 2" key="1">
    <citation type="submission" date="2024-05" db="EMBL/GenBank/DDBJ databases">
        <title>Culex pipiens pipiens assembly and annotation.</title>
        <authorList>
            <person name="Alout H."/>
            <person name="Durand T."/>
        </authorList>
    </citation>
    <scope>NUCLEOTIDE SEQUENCE [LARGE SCALE GENOMIC DNA]</scope>
    <source>
        <strain evidence="1">HA-2024</strain>
        <tissue evidence="1">Whole body</tissue>
    </source>
</reference>
<gene>
    <name evidence="1" type="ORF">pipiens_008375</name>
</gene>
<dbReference type="AlphaFoldDB" id="A0ABD1DI06"/>
<keyword evidence="2" id="KW-1185">Reference proteome</keyword>
<dbReference type="Proteomes" id="UP001562425">
    <property type="component" value="Unassembled WGS sequence"/>
</dbReference>
<protein>
    <submittedName>
        <fullName evidence="1">Uncharacterized protein</fullName>
    </submittedName>
</protein>
<evidence type="ECO:0000313" key="2">
    <source>
        <dbReference type="Proteomes" id="UP001562425"/>
    </source>
</evidence>
<organism evidence="1 2">
    <name type="scientific">Culex pipiens pipiens</name>
    <name type="common">Northern house mosquito</name>
    <dbReference type="NCBI Taxonomy" id="38569"/>
    <lineage>
        <taxon>Eukaryota</taxon>
        <taxon>Metazoa</taxon>
        <taxon>Ecdysozoa</taxon>
        <taxon>Arthropoda</taxon>
        <taxon>Hexapoda</taxon>
        <taxon>Insecta</taxon>
        <taxon>Pterygota</taxon>
        <taxon>Neoptera</taxon>
        <taxon>Endopterygota</taxon>
        <taxon>Diptera</taxon>
        <taxon>Nematocera</taxon>
        <taxon>Culicoidea</taxon>
        <taxon>Culicidae</taxon>
        <taxon>Culicinae</taxon>
        <taxon>Culicini</taxon>
        <taxon>Culex</taxon>
        <taxon>Culex</taxon>
    </lineage>
</organism>
<accession>A0ABD1DI06</accession>
<proteinExistence type="predicted"/>